<evidence type="ECO:0000256" key="5">
    <source>
        <dbReference type="ARBA" id="ARBA00023157"/>
    </source>
</evidence>
<dbReference type="InterPro" id="IPR001314">
    <property type="entry name" value="Peptidase_S1A"/>
</dbReference>
<keyword evidence="4 6" id="KW-0720">Serine protease</keyword>
<dbReference type="InterPro" id="IPR009003">
    <property type="entry name" value="Peptidase_S1_PA"/>
</dbReference>
<sequence length="363" mass="38467">MSVSCICLLVIFCLFQQRIDGTTIYTCNATSPCGCSKNSAIVSKIVGGEAAKTSSWGWMVSLRERNQHICGGAILSASYVITAAHCMDDLGSLSVGTIVAGIDTQSQAGIVRSLTKSYVHPQYDPVTFENDIAIIQLKTPLDMTNLLISKICLPTIDPNLLKTQDYPIVGSTLVGIGWGTLSAGSLTLSDTLQQVTVKAISKTAATCRSVLENSTLQFCAGVTGGGKDTCQGDSGGSLMMFTSSHQWELVGITSYGIGCGLPDFSGVYTKVAYYQSWIRAILGTTTTTKTTKPTTKTTTTVKPTTKTTMTTAKPTTKTTTTVKPTTKTTMTTAKPTTKTTTTVKPTTKTTMTTAKPTTKTTKK</sequence>
<dbReference type="Gene3D" id="2.40.10.10">
    <property type="entry name" value="Trypsin-like serine proteases"/>
    <property type="match status" value="1"/>
</dbReference>
<feature type="domain" description="Peptidase S1" evidence="9">
    <location>
        <begin position="45"/>
        <end position="283"/>
    </location>
</feature>
<keyword evidence="5" id="KW-1015">Disulfide bond</keyword>
<feature type="region of interest" description="Disordered" evidence="7">
    <location>
        <begin position="292"/>
        <end position="324"/>
    </location>
</feature>
<name>A0A814TI41_9BILA</name>
<comment type="caution">
    <text evidence="10">The sequence shown here is derived from an EMBL/GenBank/DDBJ whole genome shotgun (WGS) entry which is preliminary data.</text>
</comment>
<dbReference type="OrthoDB" id="6745777at2759"/>
<evidence type="ECO:0000256" key="1">
    <source>
        <dbReference type="ARBA" id="ARBA00022670"/>
    </source>
</evidence>
<dbReference type="InterPro" id="IPR043504">
    <property type="entry name" value="Peptidase_S1_PA_chymotrypsin"/>
</dbReference>
<reference evidence="10" key="1">
    <citation type="submission" date="2021-02" db="EMBL/GenBank/DDBJ databases">
        <authorList>
            <person name="Nowell W R."/>
        </authorList>
    </citation>
    <scope>NUCLEOTIDE SEQUENCE</scope>
</reference>
<evidence type="ECO:0000313" key="12">
    <source>
        <dbReference type="Proteomes" id="UP000663829"/>
    </source>
</evidence>
<dbReference type="FunFam" id="2.40.10.10:FF:000120">
    <property type="entry name" value="Putative serine protease"/>
    <property type="match status" value="1"/>
</dbReference>
<protein>
    <recommendedName>
        <fullName evidence="9">Peptidase S1 domain-containing protein</fullName>
    </recommendedName>
</protein>
<dbReference type="PANTHER" id="PTHR24252">
    <property type="entry name" value="ACROSIN-RELATED"/>
    <property type="match status" value="1"/>
</dbReference>
<accession>A0A814TI41</accession>
<gene>
    <name evidence="10" type="ORF">GPM918_LOCUS21685</name>
    <name evidence="11" type="ORF">SRO942_LOCUS21682</name>
</gene>
<evidence type="ECO:0000256" key="3">
    <source>
        <dbReference type="ARBA" id="ARBA00022801"/>
    </source>
</evidence>
<feature type="chain" id="PRO_5035602767" description="Peptidase S1 domain-containing protein" evidence="8">
    <location>
        <begin position="22"/>
        <end position="363"/>
    </location>
</feature>
<dbReference type="Pfam" id="PF00089">
    <property type="entry name" value="Trypsin"/>
    <property type="match status" value="1"/>
</dbReference>
<organism evidence="10 12">
    <name type="scientific">Didymodactylos carnosus</name>
    <dbReference type="NCBI Taxonomy" id="1234261"/>
    <lineage>
        <taxon>Eukaryota</taxon>
        <taxon>Metazoa</taxon>
        <taxon>Spiralia</taxon>
        <taxon>Gnathifera</taxon>
        <taxon>Rotifera</taxon>
        <taxon>Eurotatoria</taxon>
        <taxon>Bdelloidea</taxon>
        <taxon>Philodinida</taxon>
        <taxon>Philodinidae</taxon>
        <taxon>Didymodactylos</taxon>
    </lineage>
</organism>
<keyword evidence="2 8" id="KW-0732">Signal</keyword>
<dbReference type="SUPFAM" id="SSF50494">
    <property type="entry name" value="Trypsin-like serine proteases"/>
    <property type="match status" value="1"/>
</dbReference>
<dbReference type="GO" id="GO:0006508">
    <property type="term" value="P:proteolysis"/>
    <property type="evidence" value="ECO:0007669"/>
    <property type="project" value="UniProtKB-KW"/>
</dbReference>
<dbReference type="PRINTS" id="PR00722">
    <property type="entry name" value="CHYMOTRYPSIN"/>
</dbReference>
<evidence type="ECO:0000313" key="10">
    <source>
        <dbReference type="EMBL" id="CAF1161117.1"/>
    </source>
</evidence>
<evidence type="ECO:0000256" key="2">
    <source>
        <dbReference type="ARBA" id="ARBA00022729"/>
    </source>
</evidence>
<dbReference type="PANTHER" id="PTHR24252:SF7">
    <property type="entry name" value="HYALIN"/>
    <property type="match status" value="1"/>
</dbReference>
<evidence type="ECO:0000256" key="4">
    <source>
        <dbReference type="ARBA" id="ARBA00022825"/>
    </source>
</evidence>
<dbReference type="PROSITE" id="PS50240">
    <property type="entry name" value="TRYPSIN_DOM"/>
    <property type="match status" value="1"/>
</dbReference>
<dbReference type="EMBL" id="CAJOBC010007205">
    <property type="protein sequence ID" value="CAF3924702.1"/>
    <property type="molecule type" value="Genomic_DNA"/>
</dbReference>
<dbReference type="InterPro" id="IPR001254">
    <property type="entry name" value="Trypsin_dom"/>
</dbReference>
<dbReference type="CDD" id="cd00190">
    <property type="entry name" value="Tryp_SPc"/>
    <property type="match status" value="1"/>
</dbReference>
<evidence type="ECO:0000256" key="7">
    <source>
        <dbReference type="SAM" id="MobiDB-lite"/>
    </source>
</evidence>
<evidence type="ECO:0000259" key="9">
    <source>
        <dbReference type="PROSITE" id="PS50240"/>
    </source>
</evidence>
<evidence type="ECO:0000256" key="8">
    <source>
        <dbReference type="SAM" id="SignalP"/>
    </source>
</evidence>
<dbReference type="AlphaFoldDB" id="A0A814TI41"/>
<keyword evidence="1 6" id="KW-0645">Protease</keyword>
<keyword evidence="12" id="KW-1185">Reference proteome</keyword>
<dbReference type="PROSITE" id="PS00135">
    <property type="entry name" value="TRYPSIN_SER"/>
    <property type="match status" value="1"/>
</dbReference>
<feature type="signal peptide" evidence="8">
    <location>
        <begin position="1"/>
        <end position="21"/>
    </location>
</feature>
<dbReference type="Proteomes" id="UP000663829">
    <property type="component" value="Unassembled WGS sequence"/>
</dbReference>
<proteinExistence type="predicted"/>
<dbReference type="PROSITE" id="PS00134">
    <property type="entry name" value="TRYPSIN_HIS"/>
    <property type="match status" value="1"/>
</dbReference>
<dbReference type="InterPro" id="IPR033116">
    <property type="entry name" value="TRYPSIN_SER"/>
</dbReference>
<dbReference type="EMBL" id="CAJNOQ010007205">
    <property type="protein sequence ID" value="CAF1161117.1"/>
    <property type="molecule type" value="Genomic_DNA"/>
</dbReference>
<dbReference type="GO" id="GO:0004252">
    <property type="term" value="F:serine-type endopeptidase activity"/>
    <property type="evidence" value="ECO:0007669"/>
    <property type="project" value="InterPro"/>
</dbReference>
<evidence type="ECO:0000313" key="11">
    <source>
        <dbReference type="EMBL" id="CAF3924702.1"/>
    </source>
</evidence>
<dbReference type="InterPro" id="IPR018114">
    <property type="entry name" value="TRYPSIN_HIS"/>
</dbReference>
<dbReference type="SMART" id="SM00020">
    <property type="entry name" value="Tryp_SPc"/>
    <property type="match status" value="1"/>
</dbReference>
<keyword evidence="3 6" id="KW-0378">Hydrolase</keyword>
<dbReference type="Proteomes" id="UP000681722">
    <property type="component" value="Unassembled WGS sequence"/>
</dbReference>
<evidence type="ECO:0000256" key="6">
    <source>
        <dbReference type="RuleBase" id="RU363034"/>
    </source>
</evidence>